<sequence>MNPETLQKKIAKLESLYDQLQSEMNYLDNLLKEVGFDEGLKTLKEAAIELKEKKKNSDNNKF</sequence>
<feature type="coiled-coil region" evidence="1">
    <location>
        <begin position="3"/>
        <end position="60"/>
    </location>
</feature>
<name>A0A2A4YAI0_UNCAE</name>
<dbReference type="AlphaFoldDB" id="A0A2A4YAI0"/>
<dbReference type="EMBL" id="NVUU01000125">
    <property type="protein sequence ID" value="PCI91773.1"/>
    <property type="molecule type" value="Genomic_DNA"/>
</dbReference>
<proteinExistence type="predicted"/>
<keyword evidence="1" id="KW-0175">Coiled coil</keyword>
<evidence type="ECO:0000313" key="3">
    <source>
        <dbReference type="Proteomes" id="UP000217838"/>
    </source>
</evidence>
<accession>A0A2A4YAI0</accession>
<reference evidence="3" key="1">
    <citation type="submission" date="2017-08" db="EMBL/GenBank/DDBJ databases">
        <title>A dynamic microbial community with high functional redundancy inhabits the cold, oxic subseafloor aquifer.</title>
        <authorList>
            <person name="Tully B.J."/>
            <person name="Wheat C.G."/>
            <person name="Glazer B.T."/>
            <person name="Huber J.A."/>
        </authorList>
    </citation>
    <scope>NUCLEOTIDE SEQUENCE [LARGE SCALE GENOMIC DNA]</scope>
</reference>
<dbReference type="Proteomes" id="UP000217838">
    <property type="component" value="Unassembled WGS sequence"/>
</dbReference>
<comment type="caution">
    <text evidence="2">The sequence shown here is derived from an EMBL/GenBank/DDBJ whole genome shotgun (WGS) entry which is preliminary data.</text>
</comment>
<evidence type="ECO:0000256" key="1">
    <source>
        <dbReference type="SAM" id="Coils"/>
    </source>
</evidence>
<protein>
    <submittedName>
        <fullName evidence="2">Uncharacterized protein</fullName>
    </submittedName>
</protein>
<evidence type="ECO:0000313" key="2">
    <source>
        <dbReference type="EMBL" id="PCI91773.1"/>
    </source>
</evidence>
<organism evidence="2 3">
    <name type="scientific">Aerophobetes bacterium</name>
    <dbReference type="NCBI Taxonomy" id="2030807"/>
    <lineage>
        <taxon>Bacteria</taxon>
        <taxon>Candidatus Aerophobota</taxon>
    </lineage>
</organism>
<gene>
    <name evidence="2" type="ORF">COB11_08160</name>
</gene>